<accession>A0A7K7MEY2</accession>
<evidence type="ECO:0000256" key="1">
    <source>
        <dbReference type="SAM" id="Phobius"/>
    </source>
</evidence>
<dbReference type="InterPro" id="IPR036179">
    <property type="entry name" value="Ig-like_dom_sf"/>
</dbReference>
<evidence type="ECO:0000256" key="2">
    <source>
        <dbReference type="SAM" id="SignalP"/>
    </source>
</evidence>
<organism evidence="4 5">
    <name type="scientific">Brachypodius melanocephalos</name>
    <name type="common">black-headed bulbul</name>
    <dbReference type="NCBI Taxonomy" id="3235156"/>
    <lineage>
        <taxon>Eukaryota</taxon>
        <taxon>Metazoa</taxon>
        <taxon>Chordata</taxon>
        <taxon>Craniata</taxon>
        <taxon>Vertebrata</taxon>
        <taxon>Euteleostomi</taxon>
        <taxon>Archelosauria</taxon>
        <taxon>Archosauria</taxon>
        <taxon>Dinosauria</taxon>
        <taxon>Saurischia</taxon>
        <taxon>Theropoda</taxon>
        <taxon>Coelurosauria</taxon>
        <taxon>Aves</taxon>
        <taxon>Neognathae</taxon>
        <taxon>Neoaves</taxon>
        <taxon>Telluraves</taxon>
        <taxon>Australaves</taxon>
        <taxon>Passeriformes</taxon>
        <taxon>Sylvioidea</taxon>
        <taxon>Pycnonotidae</taxon>
        <taxon>Brachypodius</taxon>
    </lineage>
</organism>
<evidence type="ECO:0000313" key="4">
    <source>
        <dbReference type="EMBL" id="NWZ41533.1"/>
    </source>
</evidence>
<dbReference type="SMART" id="SM00409">
    <property type="entry name" value="IG"/>
    <property type="match status" value="2"/>
</dbReference>
<keyword evidence="1" id="KW-0472">Membrane</keyword>
<keyword evidence="1" id="KW-0812">Transmembrane</keyword>
<keyword evidence="5" id="KW-1185">Reference proteome</keyword>
<feature type="non-terminal residue" evidence="4">
    <location>
        <position position="1"/>
    </location>
</feature>
<feature type="non-terminal residue" evidence="4">
    <location>
        <position position="332"/>
    </location>
</feature>
<feature type="domain" description="Immunoglobulin" evidence="3">
    <location>
        <begin position="32"/>
        <end position="136"/>
    </location>
</feature>
<protein>
    <submittedName>
        <fullName evidence="4">CD7 protein</fullName>
    </submittedName>
</protein>
<dbReference type="AlphaFoldDB" id="A0A7K7MEY2"/>
<dbReference type="Proteomes" id="UP000540762">
    <property type="component" value="Unassembled WGS sequence"/>
</dbReference>
<evidence type="ECO:0000259" key="3">
    <source>
        <dbReference type="SMART" id="SM00409"/>
    </source>
</evidence>
<feature type="signal peptide" evidence="2">
    <location>
        <begin position="1"/>
        <end position="22"/>
    </location>
</feature>
<dbReference type="PANTHER" id="PTHR15343">
    <property type="entry name" value="CD7"/>
    <property type="match status" value="1"/>
</dbReference>
<dbReference type="GO" id="GO:0002250">
    <property type="term" value="P:adaptive immune response"/>
    <property type="evidence" value="ECO:0007669"/>
    <property type="project" value="InterPro"/>
</dbReference>
<dbReference type="InterPro" id="IPR039090">
    <property type="entry name" value="CD7"/>
</dbReference>
<dbReference type="PANTHER" id="PTHR15343:SF0">
    <property type="entry name" value="T-CELL ANTIGEN CD7"/>
    <property type="match status" value="1"/>
</dbReference>
<feature type="domain" description="Immunoglobulin" evidence="3">
    <location>
        <begin position="157"/>
        <end position="260"/>
    </location>
</feature>
<dbReference type="EMBL" id="VZSR01003022">
    <property type="protein sequence ID" value="NWZ41533.1"/>
    <property type="molecule type" value="Genomic_DNA"/>
</dbReference>
<feature type="chain" id="PRO_5029513676" evidence="2">
    <location>
        <begin position="23"/>
        <end position="332"/>
    </location>
</feature>
<dbReference type="CDD" id="cd00099">
    <property type="entry name" value="IgV"/>
    <property type="match status" value="1"/>
</dbReference>
<sequence length="332" mass="37133">MLRMSCLPNAFLFLLLLPCFPAQDGGGNEMSTDVISAWEGDSINITCPMNGSQNQVMMYLKAMRQNLNVINFPKEEPPNINPEFATRTEYSKEGENLRITLHRLQESDSEIYTCCEIVETNGHHKYLCRKTTIVVVKGIAIPSLNKAKPLRALEQSPLYANPEQGQSVSITCVLNSSPEDEGFHLLRTHLQPGTVLSVSHLNLSQVSPAFGNRLEHSREGNRIVITLHNLQGKDSDHYICAEEVTGSPLLSASGTMLLVKEAEEACGKISWGFYALLTVVALLLCALLCCTLRRVDVKKYFQKKKPNVVYEDMSYNSRRNTMVRSNTYSRGE</sequence>
<proteinExistence type="predicted"/>
<dbReference type="InterPro" id="IPR013783">
    <property type="entry name" value="Ig-like_fold"/>
</dbReference>
<comment type="caution">
    <text evidence="4">The sequence shown here is derived from an EMBL/GenBank/DDBJ whole genome shotgun (WGS) entry which is preliminary data.</text>
</comment>
<reference evidence="4 5" key="1">
    <citation type="submission" date="2019-09" db="EMBL/GenBank/DDBJ databases">
        <title>Bird 10,000 Genomes (B10K) Project - Family phase.</title>
        <authorList>
            <person name="Zhang G."/>
        </authorList>
    </citation>
    <scope>NUCLEOTIDE SEQUENCE [LARGE SCALE GENOMIC DNA]</scope>
    <source>
        <strain evidence="4">OUT-0037</strain>
        <tissue evidence="4">Liver</tissue>
    </source>
</reference>
<gene>
    <name evidence="4" type="primary">Cd7</name>
    <name evidence="4" type="ORF">BRAATR_R14438</name>
</gene>
<dbReference type="Gene3D" id="2.60.40.10">
    <property type="entry name" value="Immunoglobulins"/>
    <property type="match status" value="2"/>
</dbReference>
<name>A0A7K7MEY2_9PASS</name>
<feature type="transmembrane region" description="Helical" evidence="1">
    <location>
        <begin position="271"/>
        <end position="295"/>
    </location>
</feature>
<evidence type="ECO:0000313" key="5">
    <source>
        <dbReference type="Proteomes" id="UP000540762"/>
    </source>
</evidence>
<keyword evidence="2" id="KW-0732">Signal</keyword>
<dbReference type="GO" id="GO:0038023">
    <property type="term" value="F:signaling receptor activity"/>
    <property type="evidence" value="ECO:0007669"/>
    <property type="project" value="InterPro"/>
</dbReference>
<dbReference type="InterPro" id="IPR003599">
    <property type="entry name" value="Ig_sub"/>
</dbReference>
<dbReference type="SUPFAM" id="SSF48726">
    <property type="entry name" value="Immunoglobulin"/>
    <property type="match status" value="2"/>
</dbReference>
<dbReference type="GO" id="GO:0016020">
    <property type="term" value="C:membrane"/>
    <property type="evidence" value="ECO:0007669"/>
    <property type="project" value="InterPro"/>
</dbReference>
<keyword evidence="1" id="KW-1133">Transmembrane helix</keyword>